<feature type="domain" description="DUF1618" evidence="1">
    <location>
        <begin position="168"/>
        <end position="272"/>
    </location>
</feature>
<dbReference type="PANTHER" id="PTHR33074">
    <property type="entry name" value="EXPRESSED PROTEIN-RELATED"/>
    <property type="match status" value="1"/>
</dbReference>
<dbReference type="EMBL" id="BQKI01000080">
    <property type="protein sequence ID" value="GJN28568.1"/>
    <property type="molecule type" value="Genomic_DNA"/>
</dbReference>
<dbReference type="Proteomes" id="UP001054889">
    <property type="component" value="Unassembled WGS sequence"/>
</dbReference>
<dbReference type="PANTHER" id="PTHR33074:SF124">
    <property type="entry name" value="DUF1618 DOMAIN-CONTAINING PROTEIN"/>
    <property type="match status" value="1"/>
</dbReference>
<accession>A0AAV5F1M2</accession>
<comment type="caution">
    <text evidence="2">The sequence shown here is derived from an EMBL/GenBank/DDBJ whole genome shotgun (WGS) entry which is preliminary data.</text>
</comment>
<dbReference type="InterPro" id="IPR011676">
    <property type="entry name" value="DUF1618"/>
</dbReference>
<reference evidence="2" key="1">
    <citation type="journal article" date="2018" name="DNA Res.">
        <title>Multiple hybrid de novo genome assembly of finger millet, an orphan allotetraploid crop.</title>
        <authorList>
            <person name="Hatakeyama M."/>
            <person name="Aluri S."/>
            <person name="Balachadran M.T."/>
            <person name="Sivarajan S.R."/>
            <person name="Patrignani A."/>
            <person name="Gruter S."/>
            <person name="Poveda L."/>
            <person name="Shimizu-Inatsugi R."/>
            <person name="Baeten J."/>
            <person name="Francoijs K.J."/>
            <person name="Nataraja K.N."/>
            <person name="Reddy Y.A.N."/>
            <person name="Phadnis S."/>
            <person name="Ravikumar R.L."/>
            <person name="Schlapbach R."/>
            <person name="Sreeman S.M."/>
            <person name="Shimizu K.K."/>
        </authorList>
    </citation>
    <scope>NUCLEOTIDE SEQUENCE</scope>
</reference>
<evidence type="ECO:0000313" key="4">
    <source>
        <dbReference type="Proteomes" id="UP001054889"/>
    </source>
</evidence>
<keyword evidence="4" id="KW-1185">Reference proteome</keyword>
<evidence type="ECO:0000259" key="1">
    <source>
        <dbReference type="Pfam" id="PF07762"/>
    </source>
</evidence>
<organism evidence="2 4">
    <name type="scientific">Eleusine coracana subsp. coracana</name>
    <dbReference type="NCBI Taxonomy" id="191504"/>
    <lineage>
        <taxon>Eukaryota</taxon>
        <taxon>Viridiplantae</taxon>
        <taxon>Streptophyta</taxon>
        <taxon>Embryophyta</taxon>
        <taxon>Tracheophyta</taxon>
        <taxon>Spermatophyta</taxon>
        <taxon>Magnoliopsida</taxon>
        <taxon>Liliopsida</taxon>
        <taxon>Poales</taxon>
        <taxon>Poaceae</taxon>
        <taxon>PACMAD clade</taxon>
        <taxon>Chloridoideae</taxon>
        <taxon>Cynodonteae</taxon>
        <taxon>Eleusininae</taxon>
        <taxon>Eleusine</taxon>
    </lineage>
</organism>
<dbReference type="AlphaFoldDB" id="A0AAV5F1M2"/>
<evidence type="ECO:0000313" key="3">
    <source>
        <dbReference type="EMBL" id="GJN28619.1"/>
    </source>
</evidence>
<reference evidence="2" key="2">
    <citation type="submission" date="2021-12" db="EMBL/GenBank/DDBJ databases">
        <title>Resequencing data analysis of finger millet.</title>
        <authorList>
            <person name="Hatakeyama M."/>
            <person name="Aluri S."/>
            <person name="Balachadran M.T."/>
            <person name="Sivarajan S.R."/>
            <person name="Poveda L."/>
            <person name="Shimizu-Inatsugi R."/>
            <person name="Schlapbach R."/>
            <person name="Sreeman S.M."/>
            <person name="Shimizu K.K."/>
        </authorList>
    </citation>
    <scope>NUCLEOTIDE SEQUENCE</scope>
</reference>
<dbReference type="EMBL" id="BQKI01000080">
    <property type="protein sequence ID" value="GJN28619.1"/>
    <property type="molecule type" value="Genomic_DNA"/>
</dbReference>
<gene>
    <name evidence="2" type="primary">gb16710</name>
    <name evidence="3" type="synonym">gb16767</name>
    <name evidence="2" type="ORF">PR202_gb16710</name>
    <name evidence="3" type="ORF">PR202_gb16767</name>
</gene>
<proteinExistence type="predicted"/>
<protein>
    <recommendedName>
        <fullName evidence="1">DUF1618 domain-containing protein</fullName>
    </recommendedName>
</protein>
<sequence length="284" mass="31886">METHEKQSPSDSPPSYPPWVMLENPCEHKIEGSTVDLNTLVASHTSTGLPIRVALPFAAPPSALQREHVLTDEATGFLHRGKEEFVVAELKMVKVGAGSKDDYSLLNIGMAKTSPKEAELLIFHSGGNIWRVTRPLISNCDGVDEQHLLSSWTTFRVFPVVGDKQLCWVDLYRGLIFSDVFDEIPELRYVPLPVVVEEEDPHSHSSERDSYVVTCGAAGSTVKFVHIFPRCCCGDAGISRCWRPHHAYTIKTWTLRMTDDVLWEMDGIVDATEQFHMHRTLVMI</sequence>
<name>A0AAV5F1M2_ELECO</name>
<dbReference type="Pfam" id="PF07762">
    <property type="entry name" value="DUF1618"/>
    <property type="match status" value="1"/>
</dbReference>
<evidence type="ECO:0000313" key="2">
    <source>
        <dbReference type="EMBL" id="GJN28568.1"/>
    </source>
</evidence>